<dbReference type="Proteomes" id="UP000465361">
    <property type="component" value="Unassembled WGS sequence"/>
</dbReference>
<comment type="similarity">
    <text evidence="1">Belongs to the enoyl-CoA hydratase/isomerase family.</text>
</comment>
<evidence type="ECO:0000313" key="8">
    <source>
        <dbReference type="Proteomes" id="UP000465361"/>
    </source>
</evidence>
<evidence type="ECO:0000313" key="7">
    <source>
        <dbReference type="EMBL" id="GFG73206.1"/>
    </source>
</evidence>
<feature type="domain" description="MaoC-like" evidence="6">
    <location>
        <begin position="549"/>
        <end position="639"/>
    </location>
</feature>
<keyword evidence="8" id="KW-1185">Reference proteome</keyword>
<feature type="domain" description="Aldehyde dehydrogenase" evidence="5">
    <location>
        <begin position="15"/>
        <end position="446"/>
    </location>
</feature>
<reference evidence="7 8" key="1">
    <citation type="journal article" date="2019" name="Emerg. Microbes Infect.">
        <title>Comprehensive subspecies identification of 175 nontuberculous mycobacteria species based on 7547 genomic profiles.</title>
        <authorList>
            <person name="Matsumoto Y."/>
            <person name="Kinjo T."/>
            <person name="Motooka D."/>
            <person name="Nabeya D."/>
            <person name="Jung N."/>
            <person name="Uechi K."/>
            <person name="Horii T."/>
            <person name="Iida T."/>
            <person name="Fujita J."/>
            <person name="Nakamura S."/>
        </authorList>
    </citation>
    <scope>NUCLEOTIDE SEQUENCE [LARGE SCALE GENOMIC DNA]</scope>
    <source>
        <strain evidence="7 8">JCM 17322</strain>
    </source>
</reference>
<proteinExistence type="inferred from homology"/>
<dbReference type="Pfam" id="PF00171">
    <property type="entry name" value="Aldedh"/>
    <property type="match status" value="1"/>
</dbReference>
<dbReference type="InterPro" id="IPR016163">
    <property type="entry name" value="Ald_DH_C"/>
</dbReference>
<dbReference type="NCBIfam" id="TIGR02278">
    <property type="entry name" value="PaaN-DH"/>
    <property type="match status" value="1"/>
</dbReference>
<dbReference type="Pfam" id="PF01575">
    <property type="entry name" value="MaoC_dehydratas"/>
    <property type="match status" value="1"/>
</dbReference>
<evidence type="ECO:0000259" key="5">
    <source>
        <dbReference type="Pfam" id="PF00171"/>
    </source>
</evidence>
<dbReference type="RefSeq" id="WP_163754015.1">
    <property type="nucleotide sequence ID" value="NZ_BLKW01000002.1"/>
</dbReference>
<name>A0A7I9XUZ1_9MYCO</name>
<dbReference type="SUPFAM" id="SSF53720">
    <property type="entry name" value="ALDH-like"/>
    <property type="match status" value="1"/>
</dbReference>
<dbReference type="InterPro" id="IPR002539">
    <property type="entry name" value="MaoC-like_dom"/>
</dbReference>
<evidence type="ECO:0000259" key="6">
    <source>
        <dbReference type="Pfam" id="PF01575"/>
    </source>
</evidence>
<evidence type="ECO:0000256" key="4">
    <source>
        <dbReference type="SAM" id="MobiDB-lite"/>
    </source>
</evidence>
<protein>
    <submittedName>
        <fullName evidence="7">Putative phenylacetic acid degradation protein PaaN</fullName>
    </submittedName>
</protein>
<dbReference type="InterPro" id="IPR016162">
    <property type="entry name" value="Ald_DH_N"/>
</dbReference>
<comment type="caution">
    <text evidence="7">The sequence shown here is derived from an EMBL/GenBank/DDBJ whole genome shotgun (WGS) entry which is preliminary data.</text>
</comment>
<dbReference type="NCBIfam" id="NF008868">
    <property type="entry name" value="PRK11903.1"/>
    <property type="match status" value="1"/>
</dbReference>
<dbReference type="SUPFAM" id="SSF54637">
    <property type="entry name" value="Thioesterase/thiol ester dehydrase-isomerase"/>
    <property type="match status" value="1"/>
</dbReference>
<feature type="region of interest" description="Disordered" evidence="4">
    <location>
        <begin position="462"/>
        <end position="483"/>
    </location>
</feature>
<dbReference type="InterPro" id="IPR015590">
    <property type="entry name" value="Aldehyde_DH_dom"/>
</dbReference>
<dbReference type="EMBL" id="BLKW01000002">
    <property type="protein sequence ID" value="GFG73206.1"/>
    <property type="molecule type" value="Genomic_DNA"/>
</dbReference>
<dbReference type="InterPro" id="IPR029069">
    <property type="entry name" value="HotDog_dom_sf"/>
</dbReference>
<dbReference type="Gene3D" id="3.10.129.10">
    <property type="entry name" value="Hotdog Thioesterase"/>
    <property type="match status" value="1"/>
</dbReference>
<evidence type="ECO:0000256" key="2">
    <source>
        <dbReference type="ARBA" id="ARBA00009986"/>
    </source>
</evidence>
<dbReference type="Gene3D" id="3.40.605.10">
    <property type="entry name" value="Aldehyde Dehydrogenase, Chain A, domain 1"/>
    <property type="match status" value="1"/>
</dbReference>
<gene>
    <name evidence="7" type="ORF">MBOT_05710</name>
</gene>
<evidence type="ECO:0000256" key="1">
    <source>
        <dbReference type="ARBA" id="ARBA00005254"/>
    </source>
</evidence>
<dbReference type="InterPro" id="IPR011966">
    <property type="entry name" value="PaaN-DH"/>
</dbReference>
<dbReference type="AlphaFoldDB" id="A0A7I9XUZ1"/>
<dbReference type="CDD" id="cd07128">
    <property type="entry name" value="ALDH_MaoC-N"/>
    <property type="match status" value="1"/>
</dbReference>
<dbReference type="GO" id="GO:0016620">
    <property type="term" value="F:oxidoreductase activity, acting on the aldehyde or oxo group of donors, NAD or NADP as acceptor"/>
    <property type="evidence" value="ECO:0007669"/>
    <property type="project" value="InterPro"/>
</dbReference>
<dbReference type="InterPro" id="IPR016161">
    <property type="entry name" value="Ald_DH/histidinol_DH"/>
</dbReference>
<evidence type="ECO:0000256" key="3">
    <source>
        <dbReference type="ARBA" id="ARBA00023002"/>
    </source>
</evidence>
<sequence>MAALLHSYVAGQWSTPQDDGVPLADAATGEEVARYSTRALDFAAVVDYARRVGGPALRELTFHERAAALKALGKRLMGAKDQFYPLSFATGATARDSALDVDGGIGVLLSYASKAVRELPNDTVYLDGGTESIGRAGTFVAQHIYTTRPGVAVQINAFNFPVWGMLEKLAPAFLAGLPTIVKPAHQTAYLTELVVRHIVESGLLPEGSLQLVCASPDGLLEQLGEQDVIAFTGSAATAARLRSHPRVVGAGVGFNAEADSLNCAILGPDAGPGTPEFDLYVKQLVAEMTSKAGQKCTAIRRALVPRPLLDTVADATAAQLAAVVVGKPDLDGVRMGPLASTAQRDEVLRALKSLTDAARLISGDPQHVAVEGADPDRGAFLPPLLLRADDNTADAVHEVEAFGPVSTLMPYGDIDEAVALAIRGRGSLVGSVITHDPEVARRVVLGVAAYHGRLLVLDRDDAKESTGHGSPLPTLVHGGPGRAGGGEELGGIRGVLHYMQRSAVQGSPDMLTAVAGRWITGAARHSGGVHPFRKYLEELRIGDTIVGGPRAVTAEDIAQFAALTGDTFYAHTDPVAAAQNPLFGGIVAHGYLVVSLAAGLFVEPSPGPVLANFGVDNLRFLTPVKPGDSLTVTLTAKQLTPRASADYGEVRWDTVVTNQDGAAVATYDVLTLVAKRPAGQPREV</sequence>
<accession>A0A7I9XUZ1</accession>
<comment type="similarity">
    <text evidence="2">Belongs to the aldehyde dehydrogenase family.</text>
</comment>
<dbReference type="Gene3D" id="3.40.309.10">
    <property type="entry name" value="Aldehyde Dehydrogenase, Chain A, domain 2"/>
    <property type="match status" value="1"/>
</dbReference>
<keyword evidence="3" id="KW-0560">Oxidoreductase</keyword>
<dbReference type="PANTHER" id="PTHR43111">
    <property type="entry name" value="ALDEHYDE DEHYDROGENASE B-RELATED"/>
    <property type="match status" value="1"/>
</dbReference>
<dbReference type="PANTHER" id="PTHR43111:SF1">
    <property type="entry name" value="ALDEHYDE DEHYDROGENASE B-RELATED"/>
    <property type="match status" value="1"/>
</dbReference>
<organism evidence="7 8">
    <name type="scientific">Mycobacterium botniense</name>
    <dbReference type="NCBI Taxonomy" id="84962"/>
    <lineage>
        <taxon>Bacteria</taxon>
        <taxon>Bacillati</taxon>
        <taxon>Actinomycetota</taxon>
        <taxon>Actinomycetes</taxon>
        <taxon>Mycobacteriales</taxon>
        <taxon>Mycobacteriaceae</taxon>
        <taxon>Mycobacterium</taxon>
    </lineage>
</organism>